<dbReference type="AlphaFoldDB" id="A0A0A2VQ00"/>
<dbReference type="PANTHER" id="PTHR12110:SF21">
    <property type="entry name" value="XYLOSE ISOMERASE-LIKE TIM BARREL DOMAIN-CONTAINING PROTEIN"/>
    <property type="match status" value="1"/>
</dbReference>
<dbReference type="InterPro" id="IPR013022">
    <property type="entry name" value="Xyl_isomerase-like_TIM-brl"/>
</dbReference>
<comment type="caution">
    <text evidence="2">The sequence shown here is derived from an EMBL/GenBank/DDBJ whole genome shotgun (WGS) entry which is preliminary data.</text>
</comment>
<dbReference type="STRING" id="1245745.A0A0A2VQ00"/>
<protein>
    <submittedName>
        <fullName evidence="2">3-dehydroshikimate dehydratase</fullName>
    </submittedName>
</protein>
<dbReference type="EMBL" id="ANFO01000578">
    <property type="protein sequence ID" value="KGQ08442.1"/>
    <property type="molecule type" value="Genomic_DNA"/>
</dbReference>
<organism evidence="2 3">
    <name type="scientific">Beauveria bassiana D1-5</name>
    <dbReference type="NCBI Taxonomy" id="1245745"/>
    <lineage>
        <taxon>Eukaryota</taxon>
        <taxon>Fungi</taxon>
        <taxon>Dikarya</taxon>
        <taxon>Ascomycota</taxon>
        <taxon>Pezizomycotina</taxon>
        <taxon>Sordariomycetes</taxon>
        <taxon>Hypocreomycetidae</taxon>
        <taxon>Hypocreales</taxon>
        <taxon>Cordycipitaceae</taxon>
        <taxon>Beauveria</taxon>
    </lineage>
</organism>
<dbReference type="OrthoDB" id="5360893at2759"/>
<feature type="domain" description="Xylose isomerase-like TIM barrel" evidence="1">
    <location>
        <begin position="26"/>
        <end position="327"/>
    </location>
</feature>
<proteinExistence type="predicted"/>
<dbReference type="PANTHER" id="PTHR12110">
    <property type="entry name" value="HYDROXYPYRUVATE ISOMERASE"/>
    <property type="match status" value="1"/>
</dbReference>
<evidence type="ECO:0000259" key="1">
    <source>
        <dbReference type="Pfam" id="PF01261"/>
    </source>
</evidence>
<dbReference type="InterPro" id="IPR050312">
    <property type="entry name" value="IolE/XylAMocC-like"/>
</dbReference>
<gene>
    <name evidence="2" type="ORF">BBAD15_g6222</name>
</gene>
<reference evidence="2 3" key="1">
    <citation type="submission" date="2012-10" db="EMBL/GenBank/DDBJ databases">
        <title>Genome sequencing and analysis of entomopathogenic fungi Beauveria bassiana D1-5.</title>
        <authorList>
            <person name="Li Q."/>
            <person name="Wang L."/>
            <person name="Zhang Z."/>
            <person name="Wang Q."/>
            <person name="Ren J."/>
            <person name="Wang M."/>
            <person name="Xu W."/>
            <person name="Wang J."/>
            <person name="Lu Y."/>
            <person name="Du Q."/>
            <person name="Sun Z."/>
        </authorList>
    </citation>
    <scope>NUCLEOTIDE SEQUENCE [LARGE SCALE GENOMIC DNA]</scope>
    <source>
        <strain evidence="2 3">D1-5</strain>
    </source>
</reference>
<dbReference type="Proteomes" id="UP000030106">
    <property type="component" value="Unassembled WGS sequence"/>
</dbReference>
<dbReference type="HOGENOM" id="CLU_035063_0_0_1"/>
<dbReference type="eggNOG" id="ENOG502S1RE">
    <property type="taxonomic scope" value="Eukaryota"/>
</dbReference>
<name>A0A0A2VQ00_BEABA</name>
<dbReference type="SUPFAM" id="SSF51658">
    <property type="entry name" value="Xylose isomerase-like"/>
    <property type="match status" value="1"/>
</dbReference>
<dbReference type="Gene3D" id="3.20.20.150">
    <property type="entry name" value="Divalent-metal-dependent TIM barrel enzymes"/>
    <property type="match status" value="1"/>
</dbReference>
<dbReference type="Pfam" id="PF01261">
    <property type="entry name" value="AP_endonuc_2"/>
    <property type="match status" value="1"/>
</dbReference>
<dbReference type="InterPro" id="IPR036237">
    <property type="entry name" value="Xyl_isomerase-like_sf"/>
</dbReference>
<accession>A0A0A2VQ00</accession>
<evidence type="ECO:0000313" key="3">
    <source>
        <dbReference type="Proteomes" id="UP000030106"/>
    </source>
</evidence>
<sequence length="400" mass="45445">MPCQLAITSVSLGRGTAGHNFVHKMDMARKHGYKGIELFHDDLASIARMMPDGLTRANELEAARIIHQVCRQRGIKVICLQPFWHYEGLLDRSKHLEHVEKLFFWFKLARVLGTDMIQIPSNFLPKSQLSSDPRLAIQDLQKVADFGLLQEPPMRFVYEALSWGTHCDTWERSWETVQQVDRPNFGLCLDTFNIAARVWADPTDPTGRNKDSDELLAQSLALMAEIVDVSKVFCVQVVDAERLASPLLPGHEFHDEAQPPRMSWSRNCRLFYGESDRGACLPVKQIARVIFKDLGYQGWVSMELFHRRMAEEDATVPRELAARGAVAWKKLVRDVGVKVALPATGDLAASSEKRRTWSRRHFLRPQQPQMYLGESLGSLCTGPSHASGLKWPYENWTRGP</sequence>
<evidence type="ECO:0000313" key="2">
    <source>
        <dbReference type="EMBL" id="KGQ08442.1"/>
    </source>
</evidence>